<comment type="caution">
    <text evidence="2">The sequence shown here is derived from an EMBL/GenBank/DDBJ whole genome shotgun (WGS) entry which is preliminary data.</text>
</comment>
<dbReference type="EMBL" id="JH668920">
    <property type="protein sequence ID" value="KAG6463011.1"/>
    <property type="molecule type" value="Genomic_DNA"/>
</dbReference>
<dbReference type="Proteomes" id="UP000791440">
    <property type="component" value="Unassembled WGS sequence"/>
</dbReference>
<reference evidence="2" key="2">
    <citation type="submission" date="2020-12" db="EMBL/GenBank/DDBJ databases">
        <authorList>
            <person name="Kanost M."/>
        </authorList>
    </citation>
    <scope>NUCLEOTIDE SEQUENCE</scope>
</reference>
<reference evidence="2" key="1">
    <citation type="journal article" date="2016" name="Insect Biochem. Mol. Biol.">
        <title>Multifaceted biological insights from a draft genome sequence of the tobacco hornworm moth, Manduca sexta.</title>
        <authorList>
            <person name="Kanost M.R."/>
            <person name="Arrese E.L."/>
            <person name="Cao X."/>
            <person name="Chen Y.R."/>
            <person name="Chellapilla S."/>
            <person name="Goldsmith M.R."/>
            <person name="Grosse-Wilde E."/>
            <person name="Heckel D.G."/>
            <person name="Herndon N."/>
            <person name="Jiang H."/>
            <person name="Papanicolaou A."/>
            <person name="Qu J."/>
            <person name="Soulages J.L."/>
            <person name="Vogel H."/>
            <person name="Walters J."/>
            <person name="Waterhouse R.M."/>
            <person name="Ahn S.J."/>
            <person name="Almeida F.C."/>
            <person name="An C."/>
            <person name="Aqrawi P."/>
            <person name="Bretschneider A."/>
            <person name="Bryant W.B."/>
            <person name="Bucks S."/>
            <person name="Chao H."/>
            <person name="Chevignon G."/>
            <person name="Christen J.M."/>
            <person name="Clarke D.F."/>
            <person name="Dittmer N.T."/>
            <person name="Ferguson L.C.F."/>
            <person name="Garavelou S."/>
            <person name="Gordon K.H.J."/>
            <person name="Gunaratna R.T."/>
            <person name="Han Y."/>
            <person name="Hauser F."/>
            <person name="He Y."/>
            <person name="Heidel-Fischer H."/>
            <person name="Hirsh A."/>
            <person name="Hu Y."/>
            <person name="Jiang H."/>
            <person name="Kalra D."/>
            <person name="Klinner C."/>
            <person name="Konig C."/>
            <person name="Kovar C."/>
            <person name="Kroll A.R."/>
            <person name="Kuwar S.S."/>
            <person name="Lee S.L."/>
            <person name="Lehman R."/>
            <person name="Li K."/>
            <person name="Li Z."/>
            <person name="Liang H."/>
            <person name="Lovelace S."/>
            <person name="Lu Z."/>
            <person name="Mansfield J.H."/>
            <person name="McCulloch K.J."/>
            <person name="Mathew T."/>
            <person name="Morton B."/>
            <person name="Muzny D.M."/>
            <person name="Neunemann D."/>
            <person name="Ongeri F."/>
            <person name="Pauchet Y."/>
            <person name="Pu L.L."/>
            <person name="Pyrousis I."/>
            <person name="Rao X.J."/>
            <person name="Redding A."/>
            <person name="Roesel C."/>
            <person name="Sanchez-Gracia A."/>
            <person name="Schaack S."/>
            <person name="Shukla A."/>
            <person name="Tetreau G."/>
            <person name="Wang Y."/>
            <person name="Xiong G.H."/>
            <person name="Traut W."/>
            <person name="Walsh T.K."/>
            <person name="Worley K.C."/>
            <person name="Wu D."/>
            <person name="Wu W."/>
            <person name="Wu Y.Q."/>
            <person name="Zhang X."/>
            <person name="Zou Z."/>
            <person name="Zucker H."/>
            <person name="Briscoe A.D."/>
            <person name="Burmester T."/>
            <person name="Clem R.J."/>
            <person name="Feyereisen R."/>
            <person name="Grimmelikhuijzen C.J.P."/>
            <person name="Hamodrakas S.J."/>
            <person name="Hansson B.S."/>
            <person name="Huguet E."/>
            <person name="Jermiin L.S."/>
            <person name="Lan Q."/>
            <person name="Lehman H.K."/>
            <person name="Lorenzen M."/>
            <person name="Merzendorfer H."/>
            <person name="Michalopoulos I."/>
            <person name="Morton D.B."/>
            <person name="Muthukrishnan S."/>
            <person name="Oakeshott J.G."/>
            <person name="Palmer W."/>
            <person name="Park Y."/>
            <person name="Passarelli A.L."/>
            <person name="Rozas J."/>
            <person name="Schwartz L.M."/>
            <person name="Smith W."/>
            <person name="Southgate A."/>
            <person name="Vilcinskas A."/>
            <person name="Vogt R."/>
            <person name="Wang P."/>
            <person name="Werren J."/>
            <person name="Yu X.Q."/>
            <person name="Zhou J.J."/>
            <person name="Brown S.J."/>
            <person name="Scherer S.E."/>
            <person name="Richards S."/>
            <person name="Blissard G.W."/>
        </authorList>
    </citation>
    <scope>NUCLEOTIDE SEQUENCE</scope>
</reference>
<keyword evidence="3" id="KW-1185">Reference proteome</keyword>
<accession>A0A922CYR5</accession>
<protein>
    <submittedName>
        <fullName evidence="2">Uncharacterized protein</fullName>
    </submittedName>
</protein>
<organism evidence="2 3">
    <name type="scientific">Manduca sexta</name>
    <name type="common">Tobacco hawkmoth</name>
    <name type="synonym">Tobacco hornworm</name>
    <dbReference type="NCBI Taxonomy" id="7130"/>
    <lineage>
        <taxon>Eukaryota</taxon>
        <taxon>Metazoa</taxon>
        <taxon>Ecdysozoa</taxon>
        <taxon>Arthropoda</taxon>
        <taxon>Hexapoda</taxon>
        <taxon>Insecta</taxon>
        <taxon>Pterygota</taxon>
        <taxon>Neoptera</taxon>
        <taxon>Endopterygota</taxon>
        <taxon>Lepidoptera</taxon>
        <taxon>Glossata</taxon>
        <taxon>Ditrysia</taxon>
        <taxon>Bombycoidea</taxon>
        <taxon>Sphingidae</taxon>
        <taxon>Sphinginae</taxon>
        <taxon>Sphingini</taxon>
        <taxon>Manduca</taxon>
    </lineage>
</organism>
<evidence type="ECO:0000256" key="1">
    <source>
        <dbReference type="SAM" id="SignalP"/>
    </source>
</evidence>
<feature type="chain" id="PRO_5037609475" evidence="1">
    <location>
        <begin position="17"/>
        <end position="228"/>
    </location>
</feature>
<dbReference type="AlphaFoldDB" id="A0A922CYR5"/>
<name>A0A922CYR5_MANSE</name>
<proteinExistence type="predicted"/>
<sequence>MRSKCLVIFLLPLVTGFNIKLLCQIDTDKPNLNLEFDGEEENVVTELERITFGITDDQIKECLRIYLGERPLDVFFRSPTPWDDLYRRKRWKQVEKSLVAKRGKVVRIITQPVKFSRRILENKTPKKANVSILLTDTAEVGLSSAWIDIKKLSMRQNITYDIEIETLGTFSKFSFMSIWGQSGESTQAVRIGSTEYLQVLLSAAQTAQAQLMATQGVMNIEVDIQIYR</sequence>
<feature type="signal peptide" evidence="1">
    <location>
        <begin position="1"/>
        <end position="16"/>
    </location>
</feature>
<evidence type="ECO:0000313" key="3">
    <source>
        <dbReference type="Proteomes" id="UP000791440"/>
    </source>
</evidence>
<evidence type="ECO:0000313" key="2">
    <source>
        <dbReference type="EMBL" id="KAG6463011.1"/>
    </source>
</evidence>
<gene>
    <name evidence="2" type="ORF">O3G_MSEX013597</name>
</gene>
<keyword evidence="1" id="KW-0732">Signal</keyword>